<dbReference type="PROSITE" id="PS50011">
    <property type="entry name" value="PROTEIN_KINASE_DOM"/>
    <property type="match status" value="1"/>
</dbReference>
<feature type="domain" description="Protein kinase" evidence="2">
    <location>
        <begin position="165"/>
        <end position="489"/>
    </location>
</feature>
<comment type="similarity">
    <text evidence="1">Belongs to the protein kinase superfamily. ADCK protein kinase family.</text>
</comment>
<dbReference type="InterPro" id="IPR011009">
    <property type="entry name" value="Kinase-like_dom_sf"/>
</dbReference>
<name>A0A0D3IL74_EMIH1</name>
<proteinExistence type="inferred from homology"/>
<dbReference type="STRING" id="2903.R1DTG9"/>
<evidence type="ECO:0000313" key="3">
    <source>
        <dbReference type="EnsemblProtists" id="EOD12009"/>
    </source>
</evidence>
<keyword evidence="4" id="KW-1185">Reference proteome</keyword>
<dbReference type="GeneID" id="17258159"/>
<dbReference type="EnsemblProtists" id="EOD12009">
    <property type="protein sequence ID" value="EOD12009"/>
    <property type="gene ID" value="EMIHUDRAFT_76747"/>
</dbReference>
<protein>
    <recommendedName>
        <fullName evidence="2">Protein kinase domain-containing protein</fullName>
    </recommendedName>
</protein>
<dbReference type="PaxDb" id="2903-EOD12009"/>
<organism evidence="3 4">
    <name type="scientific">Emiliania huxleyi (strain CCMP1516)</name>
    <dbReference type="NCBI Taxonomy" id="280463"/>
    <lineage>
        <taxon>Eukaryota</taxon>
        <taxon>Haptista</taxon>
        <taxon>Haptophyta</taxon>
        <taxon>Prymnesiophyceae</taxon>
        <taxon>Isochrysidales</taxon>
        <taxon>Noelaerhabdaceae</taxon>
        <taxon>Emiliania</taxon>
    </lineage>
</organism>
<dbReference type="AlphaFoldDB" id="A0A0D3IL74"/>
<dbReference type="HOGENOM" id="CLU_006533_4_4_1"/>
<dbReference type="CDD" id="cd05121">
    <property type="entry name" value="ABC1_ADCK3-like"/>
    <property type="match status" value="1"/>
</dbReference>
<accession>A0A0D3IL74</accession>
<reference evidence="3" key="2">
    <citation type="submission" date="2024-10" db="UniProtKB">
        <authorList>
            <consortium name="EnsemblProtists"/>
        </authorList>
    </citation>
    <scope>IDENTIFICATION</scope>
</reference>
<dbReference type="InterPro" id="IPR004147">
    <property type="entry name" value="ABC1_dom"/>
</dbReference>
<dbReference type="GO" id="GO:0004672">
    <property type="term" value="F:protein kinase activity"/>
    <property type="evidence" value="ECO:0007669"/>
    <property type="project" value="InterPro"/>
</dbReference>
<dbReference type="Gene3D" id="1.10.510.10">
    <property type="entry name" value="Transferase(Phosphotransferase) domain 1"/>
    <property type="match status" value="1"/>
</dbReference>
<dbReference type="KEGG" id="ehx:EMIHUDRAFT_76747"/>
<dbReference type="InterPro" id="IPR000719">
    <property type="entry name" value="Prot_kinase_dom"/>
</dbReference>
<dbReference type="InterPro" id="IPR050154">
    <property type="entry name" value="UbiB_kinase"/>
</dbReference>
<dbReference type="PANTHER" id="PTHR10566:SF118">
    <property type="entry name" value="PROTEIN KINASE DOMAIN-CONTAINING PROTEIN"/>
    <property type="match status" value="1"/>
</dbReference>
<evidence type="ECO:0000259" key="2">
    <source>
        <dbReference type="PROSITE" id="PS50011"/>
    </source>
</evidence>
<dbReference type="Proteomes" id="UP000013827">
    <property type="component" value="Unassembled WGS sequence"/>
</dbReference>
<sequence length="489" mass="53014">MLLLASTAAHSSFVAQSAHLTQHHRVASAPSCTAVLDAPYREAEYDPEAADRYFRARPLVALRRAAEIAFLSAGFVGKVLADKQLGREEAMVDRRSEELLQLVTRLGVTAIKVGQVLSIRPDLLPAPYAKGLEKLQDSVQPFPAALGREIIERELSIRIEDVFSAFSAEPVAAASIGQVYRGTLRASGEEVAIKVQRPSVLHDVALDLFMLRFFAPAYQEANDVNTDVVGLVDAWGTGFVNELDYTMEAAATAEFAEAMAARGLGSVTSPEVVPSLSSTHVLTTKWVEGERLASSNADDVPRLCGVALNAYLTMLLDTGVLHCDPHPGNLLRTTDGRLCILDWGMTQRVPSDLQLSLLEFIANLNAEQYDRVPDDLVNLRFVPADKIGELRASGLTVAISKMLRLAAKGGGPAGAMRRMLQSENADVFAIPDYFVYMSRAFSTLEGIGLSSDSNYAILKECFPYLAKRLLSDDSPRARGALRTLLYGGG</sequence>
<dbReference type="GO" id="GO:0005524">
    <property type="term" value="F:ATP binding"/>
    <property type="evidence" value="ECO:0007669"/>
    <property type="project" value="InterPro"/>
</dbReference>
<dbReference type="SUPFAM" id="SSF56112">
    <property type="entry name" value="Protein kinase-like (PK-like)"/>
    <property type="match status" value="1"/>
</dbReference>
<dbReference type="PANTHER" id="PTHR10566">
    <property type="entry name" value="CHAPERONE-ACTIVITY OF BC1 COMPLEX CABC1 -RELATED"/>
    <property type="match status" value="1"/>
</dbReference>
<evidence type="ECO:0000313" key="4">
    <source>
        <dbReference type="Proteomes" id="UP000013827"/>
    </source>
</evidence>
<reference evidence="4" key="1">
    <citation type="journal article" date="2013" name="Nature">
        <title>Pan genome of the phytoplankton Emiliania underpins its global distribution.</title>
        <authorList>
            <person name="Read B.A."/>
            <person name="Kegel J."/>
            <person name="Klute M.J."/>
            <person name="Kuo A."/>
            <person name="Lefebvre S.C."/>
            <person name="Maumus F."/>
            <person name="Mayer C."/>
            <person name="Miller J."/>
            <person name="Monier A."/>
            <person name="Salamov A."/>
            <person name="Young J."/>
            <person name="Aguilar M."/>
            <person name="Claverie J.M."/>
            <person name="Frickenhaus S."/>
            <person name="Gonzalez K."/>
            <person name="Herman E.K."/>
            <person name="Lin Y.C."/>
            <person name="Napier J."/>
            <person name="Ogata H."/>
            <person name="Sarno A.F."/>
            <person name="Shmutz J."/>
            <person name="Schroeder D."/>
            <person name="de Vargas C."/>
            <person name="Verret F."/>
            <person name="von Dassow P."/>
            <person name="Valentin K."/>
            <person name="Van de Peer Y."/>
            <person name="Wheeler G."/>
            <person name="Dacks J.B."/>
            <person name="Delwiche C.F."/>
            <person name="Dyhrman S.T."/>
            <person name="Glockner G."/>
            <person name="John U."/>
            <person name="Richards T."/>
            <person name="Worden A.Z."/>
            <person name="Zhang X."/>
            <person name="Grigoriev I.V."/>
            <person name="Allen A.E."/>
            <person name="Bidle K."/>
            <person name="Borodovsky M."/>
            <person name="Bowler C."/>
            <person name="Brownlee C."/>
            <person name="Cock J.M."/>
            <person name="Elias M."/>
            <person name="Gladyshev V.N."/>
            <person name="Groth M."/>
            <person name="Guda C."/>
            <person name="Hadaegh A."/>
            <person name="Iglesias-Rodriguez M.D."/>
            <person name="Jenkins J."/>
            <person name="Jones B.M."/>
            <person name="Lawson T."/>
            <person name="Leese F."/>
            <person name="Lindquist E."/>
            <person name="Lobanov A."/>
            <person name="Lomsadze A."/>
            <person name="Malik S.B."/>
            <person name="Marsh M.E."/>
            <person name="Mackinder L."/>
            <person name="Mock T."/>
            <person name="Mueller-Roeber B."/>
            <person name="Pagarete A."/>
            <person name="Parker M."/>
            <person name="Probert I."/>
            <person name="Quesneville H."/>
            <person name="Raines C."/>
            <person name="Rensing S.A."/>
            <person name="Riano-Pachon D.M."/>
            <person name="Richier S."/>
            <person name="Rokitta S."/>
            <person name="Shiraiwa Y."/>
            <person name="Soanes D.M."/>
            <person name="van der Giezen M."/>
            <person name="Wahlund T.M."/>
            <person name="Williams B."/>
            <person name="Wilson W."/>
            <person name="Wolfe G."/>
            <person name="Wurch L.L."/>
        </authorList>
    </citation>
    <scope>NUCLEOTIDE SEQUENCE</scope>
</reference>
<dbReference type="eggNOG" id="KOG1235">
    <property type="taxonomic scope" value="Eukaryota"/>
</dbReference>
<dbReference type="RefSeq" id="XP_005764438.1">
    <property type="nucleotide sequence ID" value="XM_005764381.1"/>
</dbReference>
<evidence type="ECO:0000256" key="1">
    <source>
        <dbReference type="ARBA" id="ARBA00009670"/>
    </source>
</evidence>
<dbReference type="Pfam" id="PF03109">
    <property type="entry name" value="ABC1"/>
    <property type="match status" value="1"/>
</dbReference>